<dbReference type="Proteomes" id="UP001295684">
    <property type="component" value="Unassembled WGS sequence"/>
</dbReference>
<keyword evidence="2" id="KW-1185">Reference proteome</keyword>
<dbReference type="EMBL" id="CAMPGE010025135">
    <property type="protein sequence ID" value="CAI2382920.1"/>
    <property type="molecule type" value="Genomic_DNA"/>
</dbReference>
<reference evidence="1" key="1">
    <citation type="submission" date="2023-07" db="EMBL/GenBank/DDBJ databases">
        <authorList>
            <consortium name="AG Swart"/>
            <person name="Singh M."/>
            <person name="Singh A."/>
            <person name="Seah K."/>
            <person name="Emmerich C."/>
        </authorList>
    </citation>
    <scope>NUCLEOTIDE SEQUENCE</scope>
    <source>
        <strain evidence="1">DP1</strain>
    </source>
</reference>
<sequence>MSRGCERYVGSLKGIWRNKRRKTAAKCKKSVIIKRLIIICNEILKKPEPI</sequence>
<organism evidence="1 2">
    <name type="scientific">Euplotes crassus</name>
    <dbReference type="NCBI Taxonomy" id="5936"/>
    <lineage>
        <taxon>Eukaryota</taxon>
        <taxon>Sar</taxon>
        <taxon>Alveolata</taxon>
        <taxon>Ciliophora</taxon>
        <taxon>Intramacronucleata</taxon>
        <taxon>Spirotrichea</taxon>
        <taxon>Hypotrichia</taxon>
        <taxon>Euplotida</taxon>
        <taxon>Euplotidae</taxon>
        <taxon>Moneuplotes</taxon>
    </lineage>
</organism>
<evidence type="ECO:0000313" key="2">
    <source>
        <dbReference type="Proteomes" id="UP001295684"/>
    </source>
</evidence>
<protein>
    <submittedName>
        <fullName evidence="1">Uncharacterized protein</fullName>
    </submittedName>
</protein>
<accession>A0AAD1Y183</accession>
<name>A0AAD1Y183_EUPCR</name>
<gene>
    <name evidence="1" type="ORF">ECRASSUSDP1_LOCUS24410</name>
</gene>
<dbReference type="AlphaFoldDB" id="A0AAD1Y183"/>
<proteinExistence type="predicted"/>
<comment type="caution">
    <text evidence="1">The sequence shown here is derived from an EMBL/GenBank/DDBJ whole genome shotgun (WGS) entry which is preliminary data.</text>
</comment>
<evidence type="ECO:0000313" key="1">
    <source>
        <dbReference type="EMBL" id="CAI2382920.1"/>
    </source>
</evidence>